<sequence>MANISVNVVDGNNINLVLTPPQTQTITIDRGVSGSTGPAGAAATIAAGTTTTGAAGSSASVTNSGTSSAAIFDFTIPRGDVGATGNAATIAAGTTTTLAAGSSATVTNAGTSSAAIFNFGIPRGPIGINWLGNWSSATTYAINDGVFDVTSGSSYIAIAASTNQQPPNSSYWNLVAQKGANGSGSGTVSSVALTAPAFLSVSGSPITSTGTIALTYSGTAIPIANGGTASTTAQDAINTLANGVTSGSYLRGNGTNVLLSTIQAADVPTLNQNTTGTAAGLSTTLAITSGGTGLTTTPANGALDIGNGTGFTRTTLTAGSNITITNASGSITIASNGITTGKSIAMAMIFGY</sequence>
<proteinExistence type="predicted"/>
<reference evidence="1" key="1">
    <citation type="submission" date="2020-04" db="EMBL/GenBank/DDBJ databases">
        <authorList>
            <person name="Chiriac C."/>
            <person name="Salcher M."/>
            <person name="Ghai R."/>
            <person name="Kavagutti S V."/>
        </authorList>
    </citation>
    <scope>NUCLEOTIDE SEQUENCE</scope>
</reference>
<dbReference type="EMBL" id="LR796317">
    <property type="protein sequence ID" value="CAB4136589.1"/>
    <property type="molecule type" value="Genomic_DNA"/>
</dbReference>
<name>A0A6J5LXW0_9CAUD</name>
<gene>
    <name evidence="1" type="ORF">UFOVP306_34</name>
</gene>
<evidence type="ECO:0000313" key="1">
    <source>
        <dbReference type="EMBL" id="CAB4136589.1"/>
    </source>
</evidence>
<protein>
    <submittedName>
        <fullName evidence="1">Uncharacterized protein</fullName>
    </submittedName>
</protein>
<accession>A0A6J5LXW0</accession>
<dbReference type="Gene3D" id="2.10.10.20">
    <property type="entry name" value="Carbohydrate-binding module superfamily 5/12"/>
    <property type="match status" value="1"/>
</dbReference>
<organism evidence="1">
    <name type="scientific">uncultured Caudovirales phage</name>
    <dbReference type="NCBI Taxonomy" id="2100421"/>
    <lineage>
        <taxon>Viruses</taxon>
        <taxon>Duplodnaviria</taxon>
        <taxon>Heunggongvirae</taxon>
        <taxon>Uroviricota</taxon>
        <taxon>Caudoviricetes</taxon>
        <taxon>Peduoviridae</taxon>
        <taxon>Maltschvirus</taxon>
        <taxon>Maltschvirus maltsch</taxon>
    </lineage>
</organism>